<evidence type="ECO:0000256" key="2">
    <source>
        <dbReference type="ARBA" id="ARBA00004895"/>
    </source>
</evidence>
<reference evidence="11 12" key="2">
    <citation type="submission" date="2007-01" db="EMBL/GenBank/DDBJ databases">
        <title>Sequencing of the draft genome and assembly of Thermosinus carboxydivorans Nor1.</title>
        <authorList>
            <consortium name="US DOE Joint Genome Institute (JGI-PGF)"/>
            <person name="Copeland A."/>
            <person name="Lucas S."/>
            <person name="Lapidus A."/>
            <person name="Barry K."/>
            <person name="Glavina del Rio T."/>
            <person name="Dalin E."/>
            <person name="Tice H."/>
            <person name="Bruce D."/>
            <person name="Pitluck S."/>
            <person name="Richardson P."/>
        </authorList>
    </citation>
    <scope>NUCLEOTIDE SEQUENCE [LARGE SCALE GENOMIC DNA]</scope>
    <source>
        <strain evidence="11 12">Nor1</strain>
    </source>
</reference>
<keyword evidence="5" id="KW-0028">Amino-acid biosynthesis</keyword>
<dbReference type="FunFam" id="3.40.50.1100:FF:000006">
    <property type="entry name" value="Cysteine synthase"/>
    <property type="match status" value="1"/>
</dbReference>
<keyword evidence="8" id="KW-0198">Cysteine biosynthesis</keyword>
<keyword evidence="6" id="KW-0808">Transferase</keyword>
<dbReference type="GO" id="GO:0006535">
    <property type="term" value="P:cysteine biosynthetic process from serine"/>
    <property type="evidence" value="ECO:0007669"/>
    <property type="project" value="InterPro"/>
</dbReference>
<evidence type="ECO:0000256" key="3">
    <source>
        <dbReference type="ARBA" id="ARBA00007103"/>
    </source>
</evidence>
<comment type="similarity">
    <text evidence="3">Belongs to the cysteine synthase/cystathionine beta-synthase family.</text>
</comment>
<dbReference type="InterPro" id="IPR001216">
    <property type="entry name" value="P-phosphate_BS"/>
</dbReference>
<dbReference type="Pfam" id="PF00291">
    <property type="entry name" value="PALP"/>
    <property type="match status" value="1"/>
</dbReference>
<evidence type="ECO:0000256" key="8">
    <source>
        <dbReference type="ARBA" id="ARBA00023192"/>
    </source>
</evidence>
<comment type="pathway">
    <text evidence="2">Amino-acid biosynthesis; L-cysteine biosynthesis.</text>
</comment>
<gene>
    <name evidence="11" type="ORF">TcarDRAFT_1220</name>
</gene>
<dbReference type="EMBL" id="AAWL01000009">
    <property type="protein sequence ID" value="EAX47485.1"/>
    <property type="molecule type" value="Genomic_DNA"/>
</dbReference>
<dbReference type="InterPro" id="IPR036052">
    <property type="entry name" value="TrpB-like_PALP_sf"/>
</dbReference>
<dbReference type="eggNOG" id="COG0031">
    <property type="taxonomic scope" value="Bacteria"/>
</dbReference>
<dbReference type="SUPFAM" id="SSF53686">
    <property type="entry name" value="Tryptophan synthase beta subunit-like PLP-dependent enzymes"/>
    <property type="match status" value="1"/>
</dbReference>
<dbReference type="RefSeq" id="WP_007289436.1">
    <property type="nucleotide sequence ID" value="NZ_AAWL01000009.1"/>
</dbReference>
<dbReference type="CDD" id="cd01561">
    <property type="entry name" value="CBS_like"/>
    <property type="match status" value="1"/>
</dbReference>
<evidence type="ECO:0000259" key="10">
    <source>
        <dbReference type="Pfam" id="PF00291"/>
    </source>
</evidence>
<protein>
    <recommendedName>
        <fullName evidence="4">cysteine synthase</fullName>
        <ecNumber evidence="4">2.5.1.47</ecNumber>
    </recommendedName>
</protein>
<evidence type="ECO:0000256" key="5">
    <source>
        <dbReference type="ARBA" id="ARBA00022605"/>
    </source>
</evidence>
<feature type="domain" description="Tryptophan synthase beta chain-like PALP" evidence="10">
    <location>
        <begin position="13"/>
        <end position="308"/>
    </location>
</feature>
<reference evidence="11 12" key="1">
    <citation type="submission" date="2007-01" db="EMBL/GenBank/DDBJ databases">
        <title>Annotation of the draft genome assembly of Thermosinus carboxydivorans Nor1.</title>
        <authorList>
            <consortium name="US DOE Joint Genome Institute (JGI-ORNL)"/>
            <person name="Larimer F."/>
            <person name="Land M."/>
            <person name="Hauser L."/>
        </authorList>
    </citation>
    <scope>NUCLEOTIDE SEQUENCE [LARGE SCALE GENOMIC DNA]</scope>
    <source>
        <strain evidence="11 12">Nor1</strain>
    </source>
</reference>
<dbReference type="InterPro" id="IPR001926">
    <property type="entry name" value="TrpB-like_PALP"/>
</dbReference>
<evidence type="ECO:0000256" key="9">
    <source>
        <dbReference type="ARBA" id="ARBA00047931"/>
    </source>
</evidence>
<dbReference type="Gene3D" id="3.40.50.1100">
    <property type="match status" value="2"/>
</dbReference>
<proteinExistence type="inferred from homology"/>
<organism evidence="11 12">
    <name type="scientific">Thermosinus carboxydivorans Nor1</name>
    <dbReference type="NCBI Taxonomy" id="401526"/>
    <lineage>
        <taxon>Bacteria</taxon>
        <taxon>Bacillati</taxon>
        <taxon>Bacillota</taxon>
        <taxon>Negativicutes</taxon>
        <taxon>Selenomonadales</taxon>
        <taxon>Sporomusaceae</taxon>
        <taxon>Thermosinus</taxon>
    </lineage>
</organism>
<comment type="catalytic activity">
    <reaction evidence="9">
        <text>O-acetyl-L-serine + hydrogen sulfide = L-cysteine + acetate</text>
        <dbReference type="Rhea" id="RHEA:14829"/>
        <dbReference type="ChEBI" id="CHEBI:29919"/>
        <dbReference type="ChEBI" id="CHEBI:30089"/>
        <dbReference type="ChEBI" id="CHEBI:35235"/>
        <dbReference type="ChEBI" id="CHEBI:58340"/>
        <dbReference type="EC" id="2.5.1.47"/>
    </reaction>
</comment>
<evidence type="ECO:0000256" key="1">
    <source>
        <dbReference type="ARBA" id="ARBA00001933"/>
    </source>
</evidence>
<evidence type="ECO:0000313" key="12">
    <source>
        <dbReference type="Proteomes" id="UP000005139"/>
    </source>
</evidence>
<dbReference type="OrthoDB" id="9808024at2"/>
<dbReference type="GO" id="GO:0004124">
    <property type="term" value="F:cysteine synthase activity"/>
    <property type="evidence" value="ECO:0007669"/>
    <property type="project" value="UniProtKB-EC"/>
</dbReference>
<evidence type="ECO:0000256" key="6">
    <source>
        <dbReference type="ARBA" id="ARBA00022679"/>
    </source>
</evidence>
<comment type="caution">
    <text evidence="11">The sequence shown here is derived from an EMBL/GenBank/DDBJ whole genome shotgun (WGS) entry which is preliminary data.</text>
</comment>
<dbReference type="AlphaFoldDB" id="A1HQX6"/>
<keyword evidence="7" id="KW-0663">Pyridoxal phosphate</keyword>
<name>A1HQX6_9FIRM</name>
<comment type="cofactor">
    <cofactor evidence="1">
        <name>pyridoxal 5'-phosphate</name>
        <dbReference type="ChEBI" id="CHEBI:597326"/>
    </cofactor>
</comment>
<dbReference type="Proteomes" id="UP000005139">
    <property type="component" value="Unassembled WGS sequence"/>
</dbReference>
<dbReference type="InterPro" id="IPR050214">
    <property type="entry name" value="Cys_Synth/Cystath_Beta-Synth"/>
</dbReference>
<evidence type="ECO:0000256" key="4">
    <source>
        <dbReference type="ARBA" id="ARBA00012681"/>
    </source>
</evidence>
<dbReference type="EC" id="2.5.1.47" evidence="4"/>
<evidence type="ECO:0000256" key="7">
    <source>
        <dbReference type="ARBA" id="ARBA00022898"/>
    </source>
</evidence>
<sequence>MNNRSKVCSSALEAIGNTPLIRLARLDADLPGQIYAKAEFLSPGGSMKDRIARQMIEDAERAGKLKPGDTVVEVTSGNTGIGLAIVCAIKGYRFIAVMSEGNSPERRMILQALGAKVELVPQGPGGKPGQVTGQDLKLVEERGRQIAQELQAFFVDQFHNPSNVAAHAATTGQEIWDQLEGKIDIFLDVVGTAGTFVGVASTLKAKNPAIRCLAVEPASAPVLAGKPVTSPQHKLQGSSYAMIPGLWRQDLCDGYLTVTDEEAVATARRLAAEEGLLVGYTAGGNVAAALKLAKECAPGTTIVTILCDSGMKYLSSDLFVKS</sequence>
<accession>A1HQX6</accession>
<evidence type="ECO:0000313" key="11">
    <source>
        <dbReference type="EMBL" id="EAX47485.1"/>
    </source>
</evidence>
<dbReference type="PANTHER" id="PTHR10314">
    <property type="entry name" value="CYSTATHIONINE BETA-SYNTHASE"/>
    <property type="match status" value="1"/>
</dbReference>
<dbReference type="PROSITE" id="PS00901">
    <property type="entry name" value="CYS_SYNTHASE"/>
    <property type="match status" value="1"/>
</dbReference>
<keyword evidence="12" id="KW-1185">Reference proteome</keyword>